<dbReference type="EMBL" id="JAUSQU010000003">
    <property type="protein sequence ID" value="MDP9850456.1"/>
    <property type="molecule type" value="Genomic_DNA"/>
</dbReference>
<dbReference type="Proteomes" id="UP001225356">
    <property type="component" value="Unassembled WGS sequence"/>
</dbReference>
<gene>
    <name evidence="1" type="ORF">J2853_009752</name>
</gene>
<evidence type="ECO:0000313" key="1">
    <source>
        <dbReference type="EMBL" id="MDP9850456.1"/>
    </source>
</evidence>
<evidence type="ECO:0000313" key="2">
    <source>
        <dbReference type="Proteomes" id="UP001225356"/>
    </source>
</evidence>
<dbReference type="PIRSF" id="PIRSF017393">
    <property type="entry name" value="MTase_SAV2177"/>
    <property type="match status" value="1"/>
</dbReference>
<dbReference type="InterPro" id="IPR006764">
    <property type="entry name" value="SAM_dep_MeTrfase_SAV2177_type"/>
</dbReference>
<reference evidence="1 2" key="1">
    <citation type="submission" date="2023-07" db="EMBL/GenBank/DDBJ databases">
        <title>Sequencing the genomes of 1000 actinobacteria strains.</title>
        <authorList>
            <person name="Klenk H.-P."/>
        </authorList>
    </citation>
    <scope>NUCLEOTIDE SEQUENCE [LARGE SCALE GENOMIC DNA]</scope>
    <source>
        <strain evidence="1 2">DSM 46740</strain>
    </source>
</reference>
<accession>A0ABT9QUV5</accession>
<dbReference type="RefSeq" id="WP_307569501.1">
    <property type="nucleotide sequence ID" value="NZ_JAUSQU010000003.1"/>
</dbReference>
<dbReference type="Gene3D" id="3.40.50.150">
    <property type="entry name" value="Vaccinia Virus protein VP39"/>
    <property type="match status" value="1"/>
</dbReference>
<protein>
    <recommendedName>
        <fullName evidence="3">S-adenosyl methyltransferase</fullName>
    </recommendedName>
</protein>
<name>A0ABT9QUV5_9ACTN</name>
<evidence type="ECO:0008006" key="3">
    <source>
        <dbReference type="Google" id="ProtNLM"/>
    </source>
</evidence>
<dbReference type="SUPFAM" id="SSF53335">
    <property type="entry name" value="S-adenosyl-L-methionine-dependent methyltransferases"/>
    <property type="match status" value="1"/>
</dbReference>
<comment type="caution">
    <text evidence="1">The sequence shown here is derived from an EMBL/GenBank/DDBJ whole genome shotgun (WGS) entry which is preliminary data.</text>
</comment>
<dbReference type="Pfam" id="PF04672">
    <property type="entry name" value="Methyltransf_19"/>
    <property type="match status" value="1"/>
</dbReference>
<proteinExistence type="predicted"/>
<sequence length="270" mass="29803">MTVEHETAPEGVDPSIFSTARLYDYLLEGHNNYAADRSVGDYILAIAPEMRTIAKENRECLGRFVNLATSRGIRQFLDLGSGLPTAQNVHQIAQQTLPDARTVYVDSDHTTLLHASALLSDEPNTVFVKADVVRPQDILSHPDTLRILNFDEPIAVLMIALLHFVPDSANPREIVAEVMDAMPVGSLLAITHLTYEDASPEFTERISQMSSGSHVSRVSRNSREIASLFGALPLAEGELVDAGRWGIPEEERKEIIPGQVRVLFGYSEKK</sequence>
<dbReference type="InterPro" id="IPR029063">
    <property type="entry name" value="SAM-dependent_MTases_sf"/>
</dbReference>
<organism evidence="1 2">
    <name type="scientific">Streptosporangium lutulentum</name>
    <dbReference type="NCBI Taxonomy" id="1461250"/>
    <lineage>
        <taxon>Bacteria</taxon>
        <taxon>Bacillati</taxon>
        <taxon>Actinomycetota</taxon>
        <taxon>Actinomycetes</taxon>
        <taxon>Streptosporangiales</taxon>
        <taxon>Streptosporangiaceae</taxon>
        <taxon>Streptosporangium</taxon>
    </lineage>
</organism>
<keyword evidence="2" id="KW-1185">Reference proteome</keyword>